<keyword evidence="3" id="KW-1185">Reference proteome</keyword>
<evidence type="ECO:0008006" key="4">
    <source>
        <dbReference type="Google" id="ProtNLM"/>
    </source>
</evidence>
<evidence type="ECO:0000256" key="1">
    <source>
        <dbReference type="SAM" id="SignalP"/>
    </source>
</evidence>
<gene>
    <name evidence="2" type="ORF">SAMN04489726_0257</name>
</gene>
<dbReference type="Gene3D" id="2.60.40.20">
    <property type="entry name" value="Alpha-amylase inhibitor"/>
    <property type="match status" value="1"/>
</dbReference>
<dbReference type="InterPro" id="IPR036379">
    <property type="entry name" value="A-amylase_inhib_sf"/>
</dbReference>
<feature type="chain" id="PRO_5009245391" description="Beta/Gamma crystallin" evidence="1">
    <location>
        <begin position="26"/>
        <end position="105"/>
    </location>
</feature>
<dbReference type="STRING" id="211114.SAMN04489726_0257"/>
<sequence>MKTVRAAAAVAVSLGLVLAGTPASAAPRLNCVKTKDSSEFLGRRAHAENTCAGTVSVKFVIDFDFDSDWRDVARGKKTSWGYQPLKARLDKVLIKYKGKDYVNEH</sequence>
<evidence type="ECO:0000313" key="3">
    <source>
        <dbReference type="Proteomes" id="UP000183376"/>
    </source>
</evidence>
<dbReference type="AlphaFoldDB" id="A0A1G9R6E9"/>
<dbReference type="EMBL" id="LT629701">
    <property type="protein sequence ID" value="SDM18859.1"/>
    <property type="molecule type" value="Genomic_DNA"/>
</dbReference>
<feature type="signal peptide" evidence="1">
    <location>
        <begin position="1"/>
        <end position="25"/>
    </location>
</feature>
<name>A0A1G9R6E9_ALLAB</name>
<dbReference type="GO" id="GO:0015066">
    <property type="term" value="F:alpha-amylase inhibitor activity"/>
    <property type="evidence" value="ECO:0007669"/>
    <property type="project" value="InterPro"/>
</dbReference>
<accession>A0A1G9R6E9</accession>
<evidence type="ECO:0000313" key="2">
    <source>
        <dbReference type="EMBL" id="SDM18859.1"/>
    </source>
</evidence>
<proteinExistence type="predicted"/>
<dbReference type="Proteomes" id="UP000183376">
    <property type="component" value="Chromosome I"/>
</dbReference>
<dbReference type="RefSeq" id="WP_030429300.1">
    <property type="nucleotide sequence ID" value="NZ_JOEF01000006.1"/>
</dbReference>
<reference evidence="2 3" key="1">
    <citation type="submission" date="2016-10" db="EMBL/GenBank/DDBJ databases">
        <authorList>
            <person name="de Groot N.N."/>
        </authorList>
    </citation>
    <scope>NUCLEOTIDE SEQUENCE [LARGE SCALE GENOMIC DNA]</scope>
    <source>
        <strain evidence="2 3">DSM 44149</strain>
    </source>
</reference>
<organism evidence="2 3">
    <name type="scientific">Allokutzneria albata</name>
    <name type="common">Kibdelosporangium albatum</name>
    <dbReference type="NCBI Taxonomy" id="211114"/>
    <lineage>
        <taxon>Bacteria</taxon>
        <taxon>Bacillati</taxon>
        <taxon>Actinomycetota</taxon>
        <taxon>Actinomycetes</taxon>
        <taxon>Pseudonocardiales</taxon>
        <taxon>Pseudonocardiaceae</taxon>
        <taxon>Allokutzneria</taxon>
    </lineage>
</organism>
<dbReference type="OrthoDB" id="543560at2"/>
<protein>
    <recommendedName>
        <fullName evidence="4">Beta/Gamma crystallin</fullName>
    </recommendedName>
</protein>
<keyword evidence="1" id="KW-0732">Signal</keyword>